<organism evidence="2 3">
    <name type="scientific">Zancudomyces culisetae</name>
    <name type="common">Gut fungus</name>
    <name type="synonym">Smittium culisetae</name>
    <dbReference type="NCBI Taxonomy" id="1213189"/>
    <lineage>
        <taxon>Eukaryota</taxon>
        <taxon>Fungi</taxon>
        <taxon>Fungi incertae sedis</taxon>
        <taxon>Zoopagomycota</taxon>
        <taxon>Kickxellomycotina</taxon>
        <taxon>Harpellomycetes</taxon>
        <taxon>Harpellales</taxon>
        <taxon>Legeriomycetaceae</taxon>
        <taxon>Zancudomyces</taxon>
    </lineage>
</organism>
<gene>
    <name evidence="2" type="ORF">AX774_g7359</name>
</gene>
<reference evidence="3" key="1">
    <citation type="submission" date="2017-01" db="EMBL/GenBank/DDBJ databases">
        <authorList>
            <person name="Wang Y."/>
            <person name="White M."/>
            <person name="Kvist S."/>
            <person name="Moncalvo J.-M."/>
        </authorList>
    </citation>
    <scope>NUCLEOTIDE SEQUENCE [LARGE SCALE GENOMIC DNA]</scope>
    <source>
        <strain evidence="3">COL-18-3</strain>
    </source>
</reference>
<dbReference type="PANTHER" id="PTHR12858:SF2">
    <property type="entry name" value="RIBOSOME BIOGENESIS PROTEIN BMS1 HOMOLOG"/>
    <property type="match status" value="1"/>
</dbReference>
<evidence type="ECO:0000256" key="1">
    <source>
        <dbReference type="SAM" id="MobiDB-lite"/>
    </source>
</evidence>
<name>A0A1R1PE79_ZANCU</name>
<dbReference type="OrthoDB" id="10260897at2759"/>
<comment type="caution">
    <text evidence="2">The sequence shown here is derived from an EMBL/GenBank/DDBJ whole genome shotgun (WGS) entry which is preliminary data.</text>
</comment>
<dbReference type="GO" id="GO:0000479">
    <property type="term" value="P:endonucleolytic cleavage of tricistronic rRNA transcript (SSU-rRNA, 5.8S rRNA, LSU-rRNA)"/>
    <property type="evidence" value="ECO:0007669"/>
    <property type="project" value="TreeGrafter"/>
</dbReference>
<feature type="compositionally biased region" description="Basic residues" evidence="1">
    <location>
        <begin position="22"/>
        <end position="34"/>
    </location>
</feature>
<dbReference type="AlphaFoldDB" id="A0A1R1PE79"/>
<dbReference type="GO" id="GO:0005525">
    <property type="term" value="F:GTP binding"/>
    <property type="evidence" value="ECO:0007669"/>
    <property type="project" value="TreeGrafter"/>
</dbReference>
<dbReference type="PANTHER" id="PTHR12858">
    <property type="entry name" value="RIBOSOME BIOGENESIS PROTEIN"/>
    <property type="match status" value="1"/>
</dbReference>
<accession>A0A1R1PE79</accession>
<dbReference type="GO" id="GO:0034511">
    <property type="term" value="F:U3 snoRNA binding"/>
    <property type="evidence" value="ECO:0007669"/>
    <property type="project" value="TreeGrafter"/>
</dbReference>
<dbReference type="InterPro" id="IPR039761">
    <property type="entry name" value="Bms1/Tsr1"/>
</dbReference>
<dbReference type="GO" id="GO:0030686">
    <property type="term" value="C:90S preribosome"/>
    <property type="evidence" value="ECO:0007669"/>
    <property type="project" value="TreeGrafter"/>
</dbReference>
<sequence length="89" mass="9927">MDANTKQTNKSHRVQKTGAGGKNKKRDKREKKKNGGVSTKGNKGNNPKAFAMQSGLRANRMAQRRIEKNERKLHLPLVDRTPEVPPPIG</sequence>
<protein>
    <submittedName>
        <fullName evidence="2">Ribosome biogenesis protein bms1</fullName>
    </submittedName>
</protein>
<dbReference type="EMBL" id="LSSK01001625">
    <property type="protein sequence ID" value="OMH79229.1"/>
    <property type="molecule type" value="Genomic_DNA"/>
</dbReference>
<feature type="region of interest" description="Disordered" evidence="1">
    <location>
        <begin position="1"/>
        <end position="55"/>
    </location>
</feature>
<dbReference type="Proteomes" id="UP000188320">
    <property type="component" value="Unassembled WGS sequence"/>
</dbReference>
<dbReference type="GO" id="GO:0003924">
    <property type="term" value="F:GTPase activity"/>
    <property type="evidence" value="ECO:0007669"/>
    <property type="project" value="TreeGrafter"/>
</dbReference>
<dbReference type="GO" id="GO:0000462">
    <property type="term" value="P:maturation of SSU-rRNA from tricistronic rRNA transcript (SSU-rRNA, 5.8S rRNA, LSU-rRNA)"/>
    <property type="evidence" value="ECO:0007669"/>
    <property type="project" value="TreeGrafter"/>
</dbReference>
<keyword evidence="3" id="KW-1185">Reference proteome</keyword>
<feature type="region of interest" description="Disordered" evidence="1">
    <location>
        <begin position="68"/>
        <end position="89"/>
    </location>
</feature>
<evidence type="ECO:0000313" key="3">
    <source>
        <dbReference type="Proteomes" id="UP000188320"/>
    </source>
</evidence>
<evidence type="ECO:0000313" key="2">
    <source>
        <dbReference type="EMBL" id="OMH79229.1"/>
    </source>
</evidence>
<proteinExistence type="predicted"/>